<dbReference type="PANTHER" id="PTHR12246">
    <property type="entry name" value="PALMITOYLTRANSFERASE ZDHHC16"/>
    <property type="match status" value="1"/>
</dbReference>
<keyword evidence="13" id="KW-1185">Reference proteome</keyword>
<comment type="caution">
    <text evidence="12">The sequence shown here is derived from an EMBL/GenBank/DDBJ whole genome shotgun (WGS) entry which is preliminary data.</text>
</comment>
<keyword evidence="5 10" id="KW-0472">Membrane</keyword>
<name>A0AAD5JYM5_9FUNG</name>
<dbReference type="PROSITE" id="PS50216">
    <property type="entry name" value="DHHC"/>
    <property type="match status" value="1"/>
</dbReference>
<evidence type="ECO:0000256" key="10">
    <source>
        <dbReference type="RuleBase" id="RU079119"/>
    </source>
</evidence>
<reference evidence="12" key="1">
    <citation type="journal article" date="2022" name="IScience">
        <title>Evolution of zygomycete secretomes and the origins of terrestrial fungal ecologies.</title>
        <authorList>
            <person name="Chang Y."/>
            <person name="Wang Y."/>
            <person name="Mondo S."/>
            <person name="Ahrendt S."/>
            <person name="Andreopoulos W."/>
            <person name="Barry K."/>
            <person name="Beard J."/>
            <person name="Benny G.L."/>
            <person name="Blankenship S."/>
            <person name="Bonito G."/>
            <person name="Cuomo C."/>
            <person name="Desiro A."/>
            <person name="Gervers K.A."/>
            <person name="Hundley H."/>
            <person name="Kuo A."/>
            <person name="LaButti K."/>
            <person name="Lang B.F."/>
            <person name="Lipzen A."/>
            <person name="O'Donnell K."/>
            <person name="Pangilinan J."/>
            <person name="Reynolds N."/>
            <person name="Sandor L."/>
            <person name="Smith M.E."/>
            <person name="Tsang A."/>
            <person name="Grigoriev I.V."/>
            <person name="Stajich J.E."/>
            <person name="Spatafora J.W."/>
        </authorList>
    </citation>
    <scope>NUCLEOTIDE SEQUENCE</scope>
    <source>
        <strain evidence="12">RSA 2281</strain>
    </source>
</reference>
<keyword evidence="2 10" id="KW-0808">Transferase</keyword>
<evidence type="ECO:0000256" key="4">
    <source>
        <dbReference type="ARBA" id="ARBA00022989"/>
    </source>
</evidence>
<proteinExistence type="inferred from homology"/>
<dbReference type="AlphaFoldDB" id="A0AAD5JYM5"/>
<keyword evidence="6" id="KW-0564">Palmitate</keyword>
<feature type="domain" description="Palmitoyltransferase DHHC" evidence="11">
    <location>
        <begin position="133"/>
        <end position="253"/>
    </location>
</feature>
<evidence type="ECO:0000256" key="2">
    <source>
        <dbReference type="ARBA" id="ARBA00022679"/>
    </source>
</evidence>
<evidence type="ECO:0000313" key="13">
    <source>
        <dbReference type="Proteomes" id="UP001209540"/>
    </source>
</evidence>
<dbReference type="GO" id="GO:0019706">
    <property type="term" value="F:protein-cysteine S-palmitoyltransferase activity"/>
    <property type="evidence" value="ECO:0007669"/>
    <property type="project" value="UniProtKB-EC"/>
</dbReference>
<dbReference type="GO" id="GO:0016020">
    <property type="term" value="C:membrane"/>
    <property type="evidence" value="ECO:0007669"/>
    <property type="project" value="UniProtKB-SubCell"/>
</dbReference>
<keyword evidence="4 10" id="KW-1133">Transmembrane helix</keyword>
<sequence>MSTPIGNAVVGVVLPVVVFGIVIYSWYIYIFRLCYAHLLDTNKAEAVAFMVIGTFFMVITLISYLRVLFSYPGKAIHATPLSLSTPSTFPRFYYSPRLLDPKTMCRQKHDVEEATETTSLLPVVSISKNDGLPRYCDTCQCFKPDRTHHCKECNACILKMDHHCPWISGCVGHKNYKFFFLFVLYCAIYALWVFCTSIPTVVEAMNEPDATLDPQWIVLLVLSFVFGMTLWGFAAVHGYYIINNQTTIEHISQRPNEVRIDFDISGHNFEIVTTHHDDNLWDLGHSRNWRSVMGSNPFGWFLPIYGGLGDGCVFPYNDSLYENIIERAKRQRMMLNPPTSQAF</sequence>
<feature type="transmembrane region" description="Helical" evidence="10">
    <location>
        <begin position="214"/>
        <end position="242"/>
    </location>
</feature>
<comment type="catalytic activity">
    <reaction evidence="9 10">
        <text>L-cysteinyl-[protein] + hexadecanoyl-CoA = S-hexadecanoyl-L-cysteinyl-[protein] + CoA</text>
        <dbReference type="Rhea" id="RHEA:36683"/>
        <dbReference type="Rhea" id="RHEA-COMP:10131"/>
        <dbReference type="Rhea" id="RHEA-COMP:11032"/>
        <dbReference type="ChEBI" id="CHEBI:29950"/>
        <dbReference type="ChEBI" id="CHEBI:57287"/>
        <dbReference type="ChEBI" id="CHEBI:57379"/>
        <dbReference type="ChEBI" id="CHEBI:74151"/>
        <dbReference type="EC" id="2.3.1.225"/>
    </reaction>
</comment>
<evidence type="ECO:0000256" key="1">
    <source>
        <dbReference type="ARBA" id="ARBA00004141"/>
    </source>
</evidence>
<evidence type="ECO:0000313" key="12">
    <source>
        <dbReference type="EMBL" id="KAI9260748.1"/>
    </source>
</evidence>
<dbReference type="EMBL" id="JAIXMP010000016">
    <property type="protein sequence ID" value="KAI9260748.1"/>
    <property type="molecule type" value="Genomic_DNA"/>
</dbReference>
<dbReference type="InterPro" id="IPR039859">
    <property type="entry name" value="PFA4/ZDH16/20/ERF2-like"/>
</dbReference>
<evidence type="ECO:0000256" key="7">
    <source>
        <dbReference type="ARBA" id="ARBA00023288"/>
    </source>
</evidence>
<evidence type="ECO:0000256" key="6">
    <source>
        <dbReference type="ARBA" id="ARBA00023139"/>
    </source>
</evidence>
<comment type="subcellular location">
    <subcellularLocation>
        <location evidence="1">Membrane</location>
        <topology evidence="1">Multi-pass membrane protein</topology>
    </subcellularLocation>
</comment>
<dbReference type="Proteomes" id="UP001209540">
    <property type="component" value="Unassembled WGS sequence"/>
</dbReference>
<feature type="transmembrane region" description="Helical" evidence="10">
    <location>
        <begin position="178"/>
        <end position="202"/>
    </location>
</feature>
<feature type="transmembrane region" description="Helical" evidence="10">
    <location>
        <begin position="47"/>
        <end position="69"/>
    </location>
</feature>
<evidence type="ECO:0000256" key="8">
    <source>
        <dbReference type="ARBA" id="ARBA00023315"/>
    </source>
</evidence>
<comment type="similarity">
    <text evidence="10">Belongs to the DHHC palmitoyltransferase family.</text>
</comment>
<comment type="domain">
    <text evidence="10">The DHHC domain is required for palmitoyltransferase activity.</text>
</comment>
<dbReference type="Pfam" id="PF01529">
    <property type="entry name" value="DHHC"/>
    <property type="match status" value="1"/>
</dbReference>
<reference evidence="12" key="2">
    <citation type="submission" date="2023-02" db="EMBL/GenBank/DDBJ databases">
        <authorList>
            <consortium name="DOE Joint Genome Institute"/>
            <person name="Mondo S.J."/>
            <person name="Chang Y."/>
            <person name="Wang Y."/>
            <person name="Ahrendt S."/>
            <person name="Andreopoulos W."/>
            <person name="Barry K."/>
            <person name="Beard J."/>
            <person name="Benny G.L."/>
            <person name="Blankenship S."/>
            <person name="Bonito G."/>
            <person name="Cuomo C."/>
            <person name="Desiro A."/>
            <person name="Gervers K.A."/>
            <person name="Hundley H."/>
            <person name="Kuo A."/>
            <person name="LaButti K."/>
            <person name="Lang B.F."/>
            <person name="Lipzen A."/>
            <person name="O'Donnell K."/>
            <person name="Pangilinan J."/>
            <person name="Reynolds N."/>
            <person name="Sandor L."/>
            <person name="Smith M.W."/>
            <person name="Tsang A."/>
            <person name="Grigoriev I.V."/>
            <person name="Stajich J.E."/>
            <person name="Spatafora J.W."/>
        </authorList>
    </citation>
    <scope>NUCLEOTIDE SEQUENCE</scope>
    <source>
        <strain evidence="12">RSA 2281</strain>
    </source>
</reference>
<organism evidence="12 13">
    <name type="scientific">Phascolomyces articulosus</name>
    <dbReference type="NCBI Taxonomy" id="60185"/>
    <lineage>
        <taxon>Eukaryota</taxon>
        <taxon>Fungi</taxon>
        <taxon>Fungi incertae sedis</taxon>
        <taxon>Mucoromycota</taxon>
        <taxon>Mucoromycotina</taxon>
        <taxon>Mucoromycetes</taxon>
        <taxon>Mucorales</taxon>
        <taxon>Lichtheimiaceae</taxon>
        <taxon>Phascolomyces</taxon>
    </lineage>
</organism>
<feature type="transmembrane region" description="Helical" evidence="10">
    <location>
        <begin position="7"/>
        <end position="27"/>
    </location>
</feature>
<dbReference type="EC" id="2.3.1.225" evidence="10"/>
<keyword evidence="8 10" id="KW-0012">Acyltransferase</keyword>
<dbReference type="InterPro" id="IPR001594">
    <property type="entry name" value="Palmitoyltrfase_DHHC"/>
</dbReference>
<keyword evidence="3 10" id="KW-0812">Transmembrane</keyword>
<accession>A0AAD5JYM5</accession>
<protein>
    <recommendedName>
        <fullName evidence="10">Palmitoyltransferase</fullName>
        <ecNumber evidence="10">2.3.1.225</ecNumber>
    </recommendedName>
</protein>
<keyword evidence="7" id="KW-0449">Lipoprotein</keyword>
<gene>
    <name evidence="12" type="ORF">BDA99DRAFT_513108</name>
</gene>
<evidence type="ECO:0000256" key="9">
    <source>
        <dbReference type="ARBA" id="ARBA00048048"/>
    </source>
</evidence>
<evidence type="ECO:0000256" key="3">
    <source>
        <dbReference type="ARBA" id="ARBA00022692"/>
    </source>
</evidence>
<evidence type="ECO:0000259" key="11">
    <source>
        <dbReference type="Pfam" id="PF01529"/>
    </source>
</evidence>
<evidence type="ECO:0000256" key="5">
    <source>
        <dbReference type="ARBA" id="ARBA00023136"/>
    </source>
</evidence>